<keyword evidence="2" id="KW-1185">Reference proteome</keyword>
<dbReference type="Proteomes" id="UP001203512">
    <property type="component" value="Unassembled WGS sequence"/>
</dbReference>
<evidence type="ECO:0000313" key="2">
    <source>
        <dbReference type="Proteomes" id="UP001203512"/>
    </source>
</evidence>
<dbReference type="RefSeq" id="WP_247231310.1">
    <property type="nucleotide sequence ID" value="NZ_JALKHS010000006.1"/>
</dbReference>
<comment type="caution">
    <text evidence="1">The sequence shown here is derived from an EMBL/GenBank/DDBJ whole genome shotgun (WGS) entry which is preliminary data.</text>
</comment>
<dbReference type="EMBL" id="JALKHS010000006">
    <property type="protein sequence ID" value="MCK0531755.1"/>
    <property type="molecule type" value="Genomic_DNA"/>
</dbReference>
<proteinExistence type="predicted"/>
<evidence type="ECO:0000313" key="1">
    <source>
        <dbReference type="EMBL" id="MCK0531755.1"/>
    </source>
</evidence>
<gene>
    <name evidence="1" type="ORF">MU848_09210</name>
</gene>
<organism evidence="1 2">
    <name type="scientific">Sphingobium agri</name>
    <dbReference type="NCBI Taxonomy" id="2933566"/>
    <lineage>
        <taxon>Bacteria</taxon>
        <taxon>Pseudomonadati</taxon>
        <taxon>Pseudomonadota</taxon>
        <taxon>Alphaproteobacteria</taxon>
        <taxon>Sphingomonadales</taxon>
        <taxon>Sphingomonadaceae</taxon>
        <taxon>Sphingobium</taxon>
    </lineage>
</organism>
<evidence type="ECO:0008006" key="3">
    <source>
        <dbReference type="Google" id="ProtNLM"/>
    </source>
</evidence>
<name>A0ABT0DXD0_9SPHN</name>
<accession>A0ABT0DXD0</accession>
<reference evidence="1 2" key="1">
    <citation type="submission" date="2022-04" db="EMBL/GenBank/DDBJ databases">
        <authorList>
            <person name="Huq M.A."/>
        </authorList>
    </citation>
    <scope>NUCLEOTIDE SEQUENCE [LARGE SCALE GENOMIC DNA]</scope>
    <source>
        <strain evidence="1 2">MAH-33</strain>
    </source>
</reference>
<protein>
    <recommendedName>
        <fullName evidence="3">Morphogenetic protein</fullName>
    </recommendedName>
</protein>
<sequence length="230" mass="26159">MADRPILFSAPMVCALLAGRKTQTRRLFKPRGFEFYTHPVSGCRYDEYHPYRDGTWDKSRIVGSGSMQAFAWGEGLYAYLPYGPGDRLWVKETHTCVGDADRWTLYRASGYEAECDRHGFDKPYPPESEIKWNPSIFMRRALSRLTLTVTDVRVERLQDCSEADAWAEGLTRHPETEAAYVDLGELVLSADDPQSCYHLLWNHINGAGAWEANPWVVAVSFDVRKGNIDG</sequence>